<dbReference type="SMART" id="SM01411">
    <property type="entry name" value="Ephrin_rec_like"/>
    <property type="match status" value="2"/>
</dbReference>
<keyword evidence="3" id="KW-1185">Reference proteome</keyword>
<evidence type="ECO:0000313" key="3">
    <source>
        <dbReference type="Proteomes" id="UP000041254"/>
    </source>
</evidence>
<evidence type="ECO:0000256" key="1">
    <source>
        <dbReference type="SAM" id="MobiDB-lite"/>
    </source>
</evidence>
<feature type="compositionally biased region" description="Low complexity" evidence="1">
    <location>
        <begin position="424"/>
        <end position="435"/>
    </location>
</feature>
<gene>
    <name evidence="2" type="ORF">Vbra_3771</name>
</gene>
<proteinExistence type="predicted"/>
<accession>A0A0G4EI88</accession>
<evidence type="ECO:0000313" key="2">
    <source>
        <dbReference type="EMBL" id="CEL95718.1"/>
    </source>
</evidence>
<dbReference type="EMBL" id="CDMY01000236">
    <property type="protein sequence ID" value="CEL95718.1"/>
    <property type="molecule type" value="Genomic_DNA"/>
</dbReference>
<sequence length="460" mass="49572">MPIPVHPPLIRASHRRVQRPRAPLRLMTVDASGYYYWIPKQGEEGEAHCRLCELDYYCLGGKDEGGAHRPRQPCPANAVTLQLGADNVDRCQCEKGYEQITQGDEWVCLQCEPHTFKDTIGNTPCRKCTDIGFQYTRWIPRANGEVAPISGATSEEDCTCQPGYFWKPYRREITIIVDNTTTTNGTAADSGLNGTVSFDETTAVLNKALDLNATTSENMMNVTIGANGTLVGGDNKTTITYGEWKLPSNTSLPAYATADILAYKEMLATRRRENKCMDLKEDSQDYIDLMCGEAAATTVPPAHVGNITSTTAALDMLTTIAPTGALTGSLFSTNELLLATTTAPPANSSLETLSPSTIAPASLRALLSWDFWTEREARSRVLQGSAPSTTPPISPITVTTVSPSPSSLVDASTVSPSETQNNVTTTSPAPLTLTTPGPPEDQCVKCTSDPLALHHFCGGM</sequence>
<dbReference type="InParanoid" id="A0A0G4EI88"/>
<dbReference type="VEuPathDB" id="CryptoDB:Vbra_3771"/>
<name>A0A0G4EI88_VITBC</name>
<reference evidence="2 3" key="1">
    <citation type="submission" date="2014-11" db="EMBL/GenBank/DDBJ databases">
        <authorList>
            <person name="Zhu J."/>
            <person name="Qi W."/>
            <person name="Song R."/>
        </authorList>
    </citation>
    <scope>NUCLEOTIDE SEQUENCE [LARGE SCALE GENOMIC DNA]</scope>
</reference>
<dbReference type="Proteomes" id="UP000041254">
    <property type="component" value="Unassembled WGS sequence"/>
</dbReference>
<feature type="region of interest" description="Disordered" evidence="1">
    <location>
        <begin position="382"/>
        <end position="436"/>
    </location>
</feature>
<feature type="compositionally biased region" description="Low complexity" evidence="1">
    <location>
        <begin position="395"/>
        <end position="407"/>
    </location>
</feature>
<feature type="compositionally biased region" description="Polar residues" evidence="1">
    <location>
        <begin position="409"/>
        <end position="423"/>
    </location>
</feature>
<dbReference type="Gene3D" id="2.10.50.10">
    <property type="entry name" value="Tumor Necrosis Factor Receptor, subunit A, domain 2"/>
    <property type="match status" value="1"/>
</dbReference>
<evidence type="ECO:0008006" key="4">
    <source>
        <dbReference type="Google" id="ProtNLM"/>
    </source>
</evidence>
<organism evidence="2 3">
    <name type="scientific">Vitrella brassicaformis (strain CCMP3155)</name>
    <dbReference type="NCBI Taxonomy" id="1169540"/>
    <lineage>
        <taxon>Eukaryota</taxon>
        <taxon>Sar</taxon>
        <taxon>Alveolata</taxon>
        <taxon>Colpodellida</taxon>
        <taxon>Vitrellaceae</taxon>
        <taxon>Vitrella</taxon>
    </lineage>
</organism>
<dbReference type="InterPro" id="IPR009030">
    <property type="entry name" value="Growth_fac_rcpt_cys_sf"/>
</dbReference>
<protein>
    <recommendedName>
        <fullName evidence="4">Tyrosine-protein kinase ephrin type A/B receptor-like domain-containing protein</fullName>
    </recommendedName>
</protein>
<dbReference type="SUPFAM" id="SSF57184">
    <property type="entry name" value="Growth factor receptor domain"/>
    <property type="match status" value="1"/>
</dbReference>
<dbReference type="AlphaFoldDB" id="A0A0G4EI88"/>